<dbReference type="EMBL" id="LR877164">
    <property type="protein sequence ID" value="CAD2221184.1"/>
    <property type="molecule type" value="Genomic_DNA"/>
</dbReference>
<evidence type="ECO:0000256" key="4">
    <source>
        <dbReference type="ARBA" id="ARBA00022692"/>
    </source>
</evidence>
<feature type="region of interest" description="Disordered" evidence="10">
    <location>
        <begin position="1"/>
        <end position="30"/>
    </location>
</feature>
<dbReference type="Pfam" id="PF03650">
    <property type="entry name" value="MPC"/>
    <property type="match status" value="1"/>
</dbReference>
<comment type="caution">
    <text evidence="9">Lacks conserved residue(s) required for the propagation of feature annotation.</text>
</comment>
<dbReference type="GO" id="GO:0005743">
    <property type="term" value="C:mitochondrial inner membrane"/>
    <property type="evidence" value="ECO:0007669"/>
    <property type="project" value="UniProtKB-SubCell"/>
</dbReference>
<evidence type="ECO:0000256" key="5">
    <source>
        <dbReference type="ARBA" id="ARBA00022792"/>
    </source>
</evidence>
<sequence>MIAGAPGVSPLAQRGPAARRGARRHTGGTKRTTTAHIFIFIPSTPFLQPNNKNKSFFLFPANSLLSPKMVSMNTVRYVGYLGALANWMIPIAGIANFASRPYSDIDPIMTMTLCLYSAIFVRWSIAITPANYPLFACHVTNSTIQFATLVRKAYGSFVVQPEPEKKKIE</sequence>
<keyword evidence="12" id="KW-1185">Reference proteome</keyword>
<evidence type="ECO:0000256" key="10">
    <source>
        <dbReference type="SAM" id="MobiDB-lite"/>
    </source>
</evidence>
<evidence type="ECO:0000313" key="12">
    <source>
        <dbReference type="Proteomes" id="UP000515908"/>
    </source>
</evidence>
<proteinExistence type="inferred from homology"/>
<comment type="function">
    <text evidence="9">Mediates the uptake of pyruvate into mitochondria.</text>
</comment>
<name>A0A7G2CQD5_9TRYP</name>
<keyword evidence="5 9" id="KW-0999">Mitochondrion inner membrane</keyword>
<comment type="similarity">
    <text evidence="2 9">Belongs to the mitochondrial pyruvate carrier (MPC) (TC 2.A.105) family.</text>
</comment>
<dbReference type="AlphaFoldDB" id="A0A7G2CQD5"/>
<dbReference type="GO" id="GO:0006850">
    <property type="term" value="P:pyruvate import into mitochondria"/>
    <property type="evidence" value="ECO:0007669"/>
    <property type="project" value="InterPro"/>
</dbReference>
<keyword evidence="6 9" id="KW-1133">Transmembrane helix</keyword>
<evidence type="ECO:0000256" key="2">
    <source>
        <dbReference type="ARBA" id="ARBA00006416"/>
    </source>
</evidence>
<dbReference type="VEuPathDB" id="TriTrypDB:ADEAN_000871500"/>
<protein>
    <recommendedName>
        <fullName evidence="9">Mitochondrial pyruvate carrier</fullName>
    </recommendedName>
</protein>
<evidence type="ECO:0000313" key="11">
    <source>
        <dbReference type="EMBL" id="CAD2221184.1"/>
    </source>
</evidence>
<evidence type="ECO:0000256" key="9">
    <source>
        <dbReference type="RuleBase" id="RU363100"/>
    </source>
</evidence>
<comment type="subcellular location">
    <subcellularLocation>
        <location evidence="1 9">Mitochondrion inner membrane</location>
        <topology evidence="1 9">Multi-pass membrane protein</topology>
    </subcellularLocation>
</comment>
<evidence type="ECO:0000256" key="3">
    <source>
        <dbReference type="ARBA" id="ARBA00022448"/>
    </source>
</evidence>
<evidence type="ECO:0000256" key="1">
    <source>
        <dbReference type="ARBA" id="ARBA00004448"/>
    </source>
</evidence>
<feature type="transmembrane region" description="Helical" evidence="9">
    <location>
        <begin position="77"/>
        <end position="95"/>
    </location>
</feature>
<reference evidence="11 12" key="1">
    <citation type="submission" date="2020-08" db="EMBL/GenBank/DDBJ databases">
        <authorList>
            <person name="Newling K."/>
            <person name="Davey J."/>
            <person name="Forrester S."/>
        </authorList>
    </citation>
    <scope>NUCLEOTIDE SEQUENCE [LARGE SCALE GENOMIC DNA]</scope>
    <source>
        <strain evidence="12">Crithidia deanei Carvalho (ATCC PRA-265)</strain>
    </source>
</reference>
<gene>
    <name evidence="11" type="ORF">ADEAN_000871500</name>
</gene>
<keyword evidence="7 9" id="KW-0496">Mitochondrion</keyword>
<keyword evidence="8 9" id="KW-0472">Membrane</keyword>
<evidence type="ECO:0000256" key="8">
    <source>
        <dbReference type="ARBA" id="ARBA00023136"/>
    </source>
</evidence>
<organism evidence="11 12">
    <name type="scientific">Angomonas deanei</name>
    <dbReference type="NCBI Taxonomy" id="59799"/>
    <lineage>
        <taxon>Eukaryota</taxon>
        <taxon>Discoba</taxon>
        <taxon>Euglenozoa</taxon>
        <taxon>Kinetoplastea</taxon>
        <taxon>Metakinetoplastina</taxon>
        <taxon>Trypanosomatida</taxon>
        <taxon>Trypanosomatidae</taxon>
        <taxon>Strigomonadinae</taxon>
        <taxon>Angomonas</taxon>
    </lineage>
</organism>
<dbReference type="InterPro" id="IPR005336">
    <property type="entry name" value="MPC"/>
</dbReference>
<evidence type="ECO:0000256" key="7">
    <source>
        <dbReference type="ARBA" id="ARBA00023128"/>
    </source>
</evidence>
<evidence type="ECO:0000256" key="6">
    <source>
        <dbReference type="ARBA" id="ARBA00022989"/>
    </source>
</evidence>
<keyword evidence="11" id="KW-0670">Pyruvate</keyword>
<keyword evidence="4 9" id="KW-0812">Transmembrane</keyword>
<keyword evidence="3 9" id="KW-0813">Transport</keyword>
<dbReference type="Proteomes" id="UP000515908">
    <property type="component" value="Chromosome 20"/>
</dbReference>
<accession>A0A7G2CQD5</accession>